<dbReference type="InterPro" id="IPR034746">
    <property type="entry name" value="POTRA"/>
</dbReference>
<dbReference type="Pfam" id="PF08478">
    <property type="entry name" value="POTRA_1"/>
    <property type="match status" value="1"/>
</dbReference>
<evidence type="ECO:0000256" key="1">
    <source>
        <dbReference type="ARBA" id="ARBA00004370"/>
    </source>
</evidence>
<dbReference type="STRING" id="1073574.GOARA_052_00620"/>
<dbReference type="EMBL" id="BAEE01000052">
    <property type="protein sequence ID" value="GAB10163.1"/>
    <property type="molecule type" value="Genomic_DNA"/>
</dbReference>
<keyword evidence="2" id="KW-1003">Cell membrane</keyword>
<dbReference type="GO" id="GO:0051301">
    <property type="term" value="P:cell division"/>
    <property type="evidence" value="ECO:0007669"/>
    <property type="project" value="UniProtKB-KW"/>
</dbReference>
<accession>G7H2T8</accession>
<keyword evidence="4" id="KW-0812">Transmembrane</keyword>
<keyword evidence="6" id="KW-0472">Membrane</keyword>
<dbReference type="PANTHER" id="PTHR37820">
    <property type="entry name" value="CELL DIVISION PROTEIN DIVIB"/>
    <property type="match status" value="1"/>
</dbReference>
<comment type="subcellular location">
    <subcellularLocation>
        <location evidence="1">Membrane</location>
    </subcellularLocation>
</comment>
<evidence type="ECO:0000256" key="5">
    <source>
        <dbReference type="ARBA" id="ARBA00022989"/>
    </source>
</evidence>
<sequence>MSRARFWMTTAVVVLAVAGLAAVAYFTPLMSVRKVAVSGVSQHSGLTAEQVTAHAGVPKGRPLLQVNTAEAARRVASIAEVETARVRRQYPSTIEVIVVERTPVARVETDNAVHVLDRLAVPYRHYERGVAVPREVARLPLLKTPNPGPTDPATKAALRVVTELPPDLRGRIASVNAESPVNITFALRNDATVVWGDATRGADKAIAWRAISTRKGTLYNVSSPDFPSYR</sequence>
<evidence type="ECO:0000256" key="2">
    <source>
        <dbReference type="ARBA" id="ARBA00022475"/>
    </source>
</evidence>
<dbReference type="InterPro" id="IPR050487">
    <property type="entry name" value="FtsQ_DivIB"/>
</dbReference>
<evidence type="ECO:0000256" key="3">
    <source>
        <dbReference type="ARBA" id="ARBA00022618"/>
    </source>
</evidence>
<keyword evidence="3 9" id="KW-0132">Cell division</keyword>
<evidence type="ECO:0000256" key="7">
    <source>
        <dbReference type="ARBA" id="ARBA00023306"/>
    </source>
</evidence>
<evidence type="ECO:0000313" key="10">
    <source>
        <dbReference type="Proteomes" id="UP000035088"/>
    </source>
</evidence>
<dbReference type="InterPro" id="IPR013685">
    <property type="entry name" value="POTRA_FtsQ_type"/>
</dbReference>
<keyword evidence="7" id="KW-0131">Cell cycle</keyword>
<dbReference type="RefSeq" id="WP_007322238.1">
    <property type="nucleotide sequence ID" value="NZ_BAEE01000052.1"/>
</dbReference>
<dbReference type="PANTHER" id="PTHR37820:SF1">
    <property type="entry name" value="CELL DIVISION PROTEIN FTSQ"/>
    <property type="match status" value="1"/>
</dbReference>
<dbReference type="PROSITE" id="PS51779">
    <property type="entry name" value="POTRA"/>
    <property type="match status" value="1"/>
</dbReference>
<dbReference type="Gene3D" id="3.10.20.310">
    <property type="entry name" value="membrane protein fhac"/>
    <property type="match status" value="1"/>
</dbReference>
<feature type="domain" description="POTRA" evidence="8">
    <location>
        <begin position="30"/>
        <end position="101"/>
    </location>
</feature>
<reference evidence="9 10" key="1">
    <citation type="submission" date="2011-11" db="EMBL/GenBank/DDBJ databases">
        <title>Whole genome shotgun sequence of Gordonia araii NBRC 100433.</title>
        <authorList>
            <person name="Yoshida Y."/>
            <person name="Hosoyama A."/>
            <person name="Tsuchikane K."/>
            <person name="Katsumata H."/>
            <person name="Yamazaki S."/>
            <person name="Fujita N."/>
        </authorList>
    </citation>
    <scope>NUCLEOTIDE SEQUENCE [LARGE SCALE GENOMIC DNA]</scope>
    <source>
        <strain evidence="9 10">NBRC 100433</strain>
    </source>
</reference>
<evidence type="ECO:0000259" key="8">
    <source>
        <dbReference type="PROSITE" id="PS51779"/>
    </source>
</evidence>
<dbReference type="InterPro" id="IPR005548">
    <property type="entry name" value="Cell_div_FtsQ/DivIB_C"/>
</dbReference>
<evidence type="ECO:0000256" key="6">
    <source>
        <dbReference type="ARBA" id="ARBA00023136"/>
    </source>
</evidence>
<gene>
    <name evidence="9" type="primary">ftsQ</name>
    <name evidence="9" type="ORF">GOARA_052_00620</name>
</gene>
<dbReference type="GO" id="GO:0005886">
    <property type="term" value="C:plasma membrane"/>
    <property type="evidence" value="ECO:0007669"/>
    <property type="project" value="TreeGrafter"/>
</dbReference>
<protein>
    <submittedName>
        <fullName evidence="9">Cell division protein FtsQ</fullName>
    </submittedName>
</protein>
<organism evidence="9 10">
    <name type="scientific">Gordonia araii NBRC 100433</name>
    <dbReference type="NCBI Taxonomy" id="1073574"/>
    <lineage>
        <taxon>Bacteria</taxon>
        <taxon>Bacillati</taxon>
        <taxon>Actinomycetota</taxon>
        <taxon>Actinomycetes</taxon>
        <taxon>Mycobacteriales</taxon>
        <taxon>Gordoniaceae</taxon>
        <taxon>Gordonia</taxon>
    </lineage>
</organism>
<name>G7H2T8_9ACTN</name>
<evidence type="ECO:0000256" key="4">
    <source>
        <dbReference type="ARBA" id="ARBA00022692"/>
    </source>
</evidence>
<keyword evidence="5" id="KW-1133">Transmembrane helix</keyword>
<dbReference type="AlphaFoldDB" id="G7H2T8"/>
<dbReference type="Pfam" id="PF03799">
    <property type="entry name" value="FtsQ_DivIB_C"/>
    <property type="match status" value="1"/>
</dbReference>
<dbReference type="Proteomes" id="UP000035088">
    <property type="component" value="Unassembled WGS sequence"/>
</dbReference>
<evidence type="ECO:0000313" key="9">
    <source>
        <dbReference type="EMBL" id="GAB10163.1"/>
    </source>
</evidence>
<proteinExistence type="predicted"/>
<keyword evidence="10" id="KW-1185">Reference proteome</keyword>
<comment type="caution">
    <text evidence="9">The sequence shown here is derived from an EMBL/GenBank/DDBJ whole genome shotgun (WGS) entry which is preliminary data.</text>
</comment>